<name>A0ACB9QCQ2_9MYRT</name>
<accession>A0ACB9QCQ2</accession>
<dbReference type="Proteomes" id="UP001057402">
    <property type="component" value="Chromosome 6"/>
</dbReference>
<comment type="caution">
    <text evidence="1">The sequence shown here is derived from an EMBL/GenBank/DDBJ whole genome shotgun (WGS) entry which is preliminary data.</text>
</comment>
<evidence type="ECO:0000313" key="1">
    <source>
        <dbReference type="EMBL" id="KAI4364211.1"/>
    </source>
</evidence>
<evidence type="ECO:0000313" key="2">
    <source>
        <dbReference type="Proteomes" id="UP001057402"/>
    </source>
</evidence>
<organism evidence="1 2">
    <name type="scientific">Melastoma candidum</name>
    <dbReference type="NCBI Taxonomy" id="119954"/>
    <lineage>
        <taxon>Eukaryota</taxon>
        <taxon>Viridiplantae</taxon>
        <taxon>Streptophyta</taxon>
        <taxon>Embryophyta</taxon>
        <taxon>Tracheophyta</taxon>
        <taxon>Spermatophyta</taxon>
        <taxon>Magnoliopsida</taxon>
        <taxon>eudicotyledons</taxon>
        <taxon>Gunneridae</taxon>
        <taxon>Pentapetalae</taxon>
        <taxon>rosids</taxon>
        <taxon>malvids</taxon>
        <taxon>Myrtales</taxon>
        <taxon>Melastomataceae</taxon>
        <taxon>Melastomatoideae</taxon>
        <taxon>Melastomateae</taxon>
        <taxon>Melastoma</taxon>
    </lineage>
</organism>
<sequence length="110" mass="11912">MKSSVVRLLLLVGLLLLLLSMVLSGSSSSSASARPVPRDVNGEELVAISSTGTDEMIASRDGEADDWSEGTGEMEEANGEEGEWMKKRVMAEEEAAAHLDYIYTQRHSKP</sequence>
<gene>
    <name evidence="1" type="ORF">MLD38_020334</name>
</gene>
<proteinExistence type="predicted"/>
<reference evidence="2" key="1">
    <citation type="journal article" date="2023" name="Front. Plant Sci.">
        <title>Chromosomal-level genome assembly of Melastoma candidum provides insights into trichome evolution.</title>
        <authorList>
            <person name="Zhong Y."/>
            <person name="Wu W."/>
            <person name="Sun C."/>
            <person name="Zou P."/>
            <person name="Liu Y."/>
            <person name="Dai S."/>
            <person name="Zhou R."/>
        </authorList>
    </citation>
    <scope>NUCLEOTIDE SEQUENCE [LARGE SCALE GENOMIC DNA]</scope>
</reference>
<keyword evidence="2" id="KW-1185">Reference proteome</keyword>
<protein>
    <submittedName>
        <fullName evidence="1">Uncharacterized protein</fullName>
    </submittedName>
</protein>
<dbReference type="EMBL" id="CM042885">
    <property type="protein sequence ID" value="KAI4364211.1"/>
    <property type="molecule type" value="Genomic_DNA"/>
</dbReference>